<accession>A0A315ZRW5</accession>
<dbReference type="Pfam" id="PF21699">
    <property type="entry name" value="TM1266-like"/>
    <property type="match status" value="1"/>
</dbReference>
<dbReference type="EMBL" id="UHJJ01000019">
    <property type="protein sequence ID" value="SUQ16004.1"/>
    <property type="molecule type" value="Genomic_DNA"/>
</dbReference>
<dbReference type="NCBIfam" id="TIGR03959">
    <property type="entry name" value="hyd_TM1266"/>
    <property type="match status" value="1"/>
</dbReference>
<dbReference type="RefSeq" id="WP_109714339.1">
    <property type="nucleotide sequence ID" value="NZ_QGDS01000019.1"/>
</dbReference>
<reference evidence="2" key="1">
    <citation type="submission" date="2017-07" db="EMBL/GenBank/DDBJ databases">
        <authorList>
            <person name="Varghese N."/>
            <person name="Submissions S."/>
        </authorList>
    </citation>
    <scope>NUCLEOTIDE SEQUENCE [LARGE SCALE GENOMIC DNA]</scope>
    <source>
        <strain evidence="2">NLAE-zl-C134</strain>
    </source>
</reference>
<organism evidence="1 2">
    <name type="scientific">Faecalicatena contorta</name>
    <dbReference type="NCBI Taxonomy" id="39482"/>
    <lineage>
        <taxon>Bacteria</taxon>
        <taxon>Bacillati</taxon>
        <taxon>Bacillota</taxon>
        <taxon>Clostridia</taxon>
        <taxon>Lachnospirales</taxon>
        <taxon>Lachnospiraceae</taxon>
        <taxon>Faecalicatena</taxon>
    </lineage>
</organism>
<evidence type="ECO:0000313" key="2">
    <source>
        <dbReference type="Proteomes" id="UP000254051"/>
    </source>
</evidence>
<dbReference type="AlphaFoldDB" id="A0A315ZRW5"/>
<gene>
    <name evidence="1" type="ORF">SAMN05216529_11952</name>
</gene>
<dbReference type="SUPFAM" id="SSF55021">
    <property type="entry name" value="ACT-like"/>
    <property type="match status" value="1"/>
</dbReference>
<dbReference type="Proteomes" id="UP000254051">
    <property type="component" value="Unassembled WGS sequence"/>
</dbReference>
<dbReference type="OrthoDB" id="9796135at2"/>
<name>A0A315ZRW5_9FIRM</name>
<protein>
    <submittedName>
        <fullName evidence="1">Putative iron-only hydrogenase system regulator</fullName>
    </submittedName>
</protein>
<evidence type="ECO:0000313" key="1">
    <source>
        <dbReference type="EMBL" id="SUQ16004.1"/>
    </source>
</evidence>
<dbReference type="InterPro" id="IPR023860">
    <property type="entry name" value="FeFe-hyd_TM1266"/>
</dbReference>
<keyword evidence="2" id="KW-1185">Reference proteome</keyword>
<dbReference type="Gene3D" id="3.30.70.1150">
    <property type="entry name" value="ACT-like. Chain A, domain 2"/>
    <property type="match status" value="1"/>
</dbReference>
<sequence length="82" mass="8839">MDTRIALVGIILSNTDSVDELNHLLSQYGGYIVGRMGIPYREKNISIISIAMDAPNDIISALSGKLGMLPGISTKTIYAKTK</sequence>
<dbReference type="InterPro" id="IPR027271">
    <property type="entry name" value="Acetolactate_synth/TF_NikR_C"/>
</dbReference>
<dbReference type="InterPro" id="IPR045865">
    <property type="entry name" value="ACT-like_dom_sf"/>
</dbReference>
<proteinExistence type="predicted"/>